<evidence type="ECO:0000313" key="14">
    <source>
        <dbReference type="EMBL" id="MBP2473475.1"/>
    </source>
</evidence>
<evidence type="ECO:0000313" key="15">
    <source>
        <dbReference type="Proteomes" id="UP001519363"/>
    </source>
</evidence>
<protein>
    <recommendedName>
        <fullName evidence="7 12">Coproporphyrinogen III oxidase</fullName>
        <ecNumber evidence="6 12">1.3.3.15</ecNumber>
    </recommendedName>
</protein>
<evidence type="ECO:0000256" key="6">
    <source>
        <dbReference type="ARBA" id="ARBA00012402"/>
    </source>
</evidence>
<comment type="subcellular location">
    <subcellularLocation>
        <location evidence="12">Cytoplasm</location>
    </subcellularLocation>
</comment>
<keyword evidence="12" id="KW-0963">Cytoplasm</keyword>
<organism evidence="14 15">
    <name type="scientific">Crossiella equi</name>
    <dbReference type="NCBI Taxonomy" id="130796"/>
    <lineage>
        <taxon>Bacteria</taxon>
        <taxon>Bacillati</taxon>
        <taxon>Actinomycetota</taxon>
        <taxon>Actinomycetes</taxon>
        <taxon>Pseudonocardiales</taxon>
        <taxon>Pseudonocardiaceae</taxon>
        <taxon>Crossiella</taxon>
    </lineage>
</organism>
<dbReference type="Pfam" id="PF01593">
    <property type="entry name" value="Amino_oxidase"/>
    <property type="match status" value="1"/>
</dbReference>
<name>A0ABS5AA62_9PSEU</name>
<comment type="pathway">
    <text evidence="4 12">Porphyrin-containing compound metabolism; protoheme biosynthesis.</text>
</comment>
<dbReference type="RefSeq" id="WP_086781255.1">
    <property type="nucleotide sequence ID" value="NZ_JAGIOO010000001.1"/>
</dbReference>
<dbReference type="PANTHER" id="PTHR42923:SF3">
    <property type="entry name" value="PROTOPORPHYRINOGEN OXIDASE"/>
    <property type="match status" value="1"/>
</dbReference>
<keyword evidence="11 12" id="KW-0350">Heme biosynthesis</keyword>
<reference evidence="14 15" key="1">
    <citation type="submission" date="2021-03" db="EMBL/GenBank/DDBJ databases">
        <title>Sequencing the genomes of 1000 actinobacteria strains.</title>
        <authorList>
            <person name="Klenk H.-P."/>
        </authorList>
    </citation>
    <scope>NUCLEOTIDE SEQUENCE [LARGE SCALE GENOMIC DNA]</scope>
    <source>
        <strain evidence="14 15">DSM 44580</strain>
    </source>
</reference>
<keyword evidence="8 12" id="KW-0285">Flavoprotein</keyword>
<keyword evidence="15" id="KW-1185">Reference proteome</keyword>
<evidence type="ECO:0000256" key="10">
    <source>
        <dbReference type="ARBA" id="ARBA00023002"/>
    </source>
</evidence>
<evidence type="ECO:0000256" key="11">
    <source>
        <dbReference type="ARBA" id="ARBA00023133"/>
    </source>
</evidence>
<dbReference type="InterPro" id="IPR002937">
    <property type="entry name" value="Amino_oxidase"/>
</dbReference>
<comment type="similarity">
    <text evidence="5 12">Belongs to the protoporphyrinogen/coproporphyrinogen oxidase family. Coproporphyrinogen III oxidase subfamily.</text>
</comment>
<evidence type="ECO:0000256" key="4">
    <source>
        <dbReference type="ARBA" id="ARBA00004744"/>
    </source>
</evidence>
<evidence type="ECO:0000256" key="8">
    <source>
        <dbReference type="ARBA" id="ARBA00022630"/>
    </source>
</evidence>
<evidence type="ECO:0000256" key="1">
    <source>
        <dbReference type="ARBA" id="ARBA00001755"/>
    </source>
</evidence>
<evidence type="ECO:0000259" key="13">
    <source>
        <dbReference type="Pfam" id="PF01593"/>
    </source>
</evidence>
<evidence type="ECO:0000256" key="3">
    <source>
        <dbReference type="ARBA" id="ARBA00002185"/>
    </source>
</evidence>
<dbReference type="SUPFAM" id="SSF54373">
    <property type="entry name" value="FAD-linked reductases, C-terminal domain"/>
    <property type="match status" value="1"/>
</dbReference>
<keyword evidence="10 12" id="KW-0560">Oxidoreductase</keyword>
<dbReference type="EMBL" id="JAGIOO010000001">
    <property type="protein sequence ID" value="MBP2473475.1"/>
    <property type="molecule type" value="Genomic_DNA"/>
</dbReference>
<sequence>MTGTGQHAVVVGGGIAGLTVAHRLRGLLGDAVRVTVLEQTDRLGGKLHTAELAGGPADVGAEAFVTRRTEGLELVAELGLGERLRHPLKAAPTIHAGGRTTGLPPRTFLGIPADPSLLAGVLSPEGLARALAEPELPPLRPDGPEWDATVADLVGQRLGPEVVDRLAEPMLGGVYAGRAESLGVRATMLPLVDALERGATTLAGAAALVLGPAPEPGTPRPPAFGALSGGMGELVAELAASSGAEIRTGVTVRGLRRTPAGFRLELGSAADPEFLDADAVVLAVPAPAARKLLAQDVPRASAAFGRVEVSSVAVVALALPPGTELPAASGVLLAVGERRSDGTPFTAKAFTYSSRKWGHFAERGVLLRASVGRFGEPETLQRSDEELVTAVLADLAELTGIRVPPVDAVVRRWGGGLPQYALGHSAVVDEIEAAVAEVPGLAVAGATLRGVGIPACIATGQAAATRVATHLADARRPTGASMGTWPA</sequence>
<comment type="function">
    <text evidence="3 12">Involved in coproporphyrin-dependent heme b biosynthesis. Catalyzes the oxidation of coproporphyrinogen III to coproporphyrin III.</text>
</comment>
<evidence type="ECO:0000256" key="5">
    <source>
        <dbReference type="ARBA" id="ARBA00008310"/>
    </source>
</evidence>
<accession>A0ABS5AA62</accession>
<dbReference type="InterPro" id="IPR036188">
    <property type="entry name" value="FAD/NAD-bd_sf"/>
</dbReference>
<evidence type="ECO:0000256" key="7">
    <source>
        <dbReference type="ARBA" id="ARBA00019046"/>
    </source>
</evidence>
<gene>
    <name evidence="14" type="ORF">JOF53_002347</name>
</gene>
<dbReference type="InterPro" id="IPR050464">
    <property type="entry name" value="Zeta_carotene_desat/Oxidored"/>
</dbReference>
<dbReference type="Gene3D" id="1.10.3110.10">
    <property type="entry name" value="protoporphyrinogen ix oxidase, domain 3"/>
    <property type="match status" value="1"/>
</dbReference>
<keyword evidence="9 12" id="KW-0274">FAD</keyword>
<evidence type="ECO:0000256" key="9">
    <source>
        <dbReference type="ARBA" id="ARBA00022827"/>
    </source>
</evidence>
<dbReference type="PANTHER" id="PTHR42923">
    <property type="entry name" value="PROTOPORPHYRINOGEN OXIDASE"/>
    <property type="match status" value="1"/>
</dbReference>
<dbReference type="Proteomes" id="UP001519363">
    <property type="component" value="Unassembled WGS sequence"/>
</dbReference>
<dbReference type="SUPFAM" id="SSF51905">
    <property type="entry name" value="FAD/NAD(P)-binding domain"/>
    <property type="match status" value="1"/>
</dbReference>
<dbReference type="Gene3D" id="3.50.50.60">
    <property type="entry name" value="FAD/NAD(P)-binding domain"/>
    <property type="match status" value="1"/>
</dbReference>
<dbReference type="InterPro" id="IPR004572">
    <property type="entry name" value="Protoporphyrinogen_oxidase"/>
</dbReference>
<comment type="cofactor">
    <cofactor evidence="2 12">
        <name>FAD</name>
        <dbReference type="ChEBI" id="CHEBI:57692"/>
    </cofactor>
</comment>
<evidence type="ECO:0000256" key="12">
    <source>
        <dbReference type="RuleBase" id="RU364052"/>
    </source>
</evidence>
<feature type="domain" description="Amine oxidase" evidence="13">
    <location>
        <begin position="15"/>
        <end position="467"/>
    </location>
</feature>
<evidence type="ECO:0000256" key="2">
    <source>
        <dbReference type="ARBA" id="ARBA00001974"/>
    </source>
</evidence>
<proteinExistence type="inferred from homology"/>
<dbReference type="NCBIfam" id="TIGR00562">
    <property type="entry name" value="proto_IX_ox"/>
    <property type="match status" value="1"/>
</dbReference>
<dbReference type="EC" id="1.3.3.15" evidence="6 12"/>
<comment type="caution">
    <text evidence="14">The sequence shown here is derived from an EMBL/GenBank/DDBJ whole genome shotgun (WGS) entry which is preliminary data.</text>
</comment>
<dbReference type="GO" id="GO:0004729">
    <property type="term" value="F:oxygen-dependent protoporphyrinogen oxidase activity"/>
    <property type="evidence" value="ECO:0007669"/>
    <property type="project" value="UniProtKB-EC"/>
</dbReference>
<dbReference type="Gene3D" id="3.90.660.20">
    <property type="entry name" value="Protoporphyrinogen oxidase, mitochondrial, domain 2"/>
    <property type="match status" value="1"/>
</dbReference>
<comment type="catalytic activity">
    <reaction evidence="1">
        <text>coproporphyrinogen III + 3 O2 = coproporphyrin III + 3 H2O2</text>
        <dbReference type="Rhea" id="RHEA:43436"/>
        <dbReference type="ChEBI" id="CHEBI:15379"/>
        <dbReference type="ChEBI" id="CHEBI:16240"/>
        <dbReference type="ChEBI" id="CHEBI:57309"/>
        <dbReference type="ChEBI" id="CHEBI:131725"/>
        <dbReference type="EC" id="1.3.3.15"/>
    </reaction>
    <physiologicalReaction direction="left-to-right" evidence="1">
        <dbReference type="Rhea" id="RHEA:43437"/>
    </physiologicalReaction>
</comment>